<evidence type="ECO:0000313" key="1">
    <source>
        <dbReference type="EMBL" id="KAH6945426.1"/>
    </source>
</evidence>
<gene>
    <name evidence="1" type="ORF">HPB50_008396</name>
</gene>
<evidence type="ECO:0000313" key="2">
    <source>
        <dbReference type="Proteomes" id="UP000821845"/>
    </source>
</evidence>
<sequence>MIKTELQFWSLSTTGSKEELIDFYSIPLKNSRQTMSLRQAYIVPGHARDYDVIPSHDDLHLRCPPSAEVATLLSSTELRGSNEFNDFLDGKTLRSLPSRKGSYVASQQTGTPQQGDSLPNGPCGRRDSKNNSLKILSRCPVPITDKERIEYLVQGIRDDQVATSIAVQRPHSLDDFLSIFQRRNSQDSRDARSSRVLLPELPTNCSTIYVPAHHTNDAASLYQPAACRPRVKMKPLLRLQADNLSVIAHNPDIYRTMTCRWKITFQVDLDF</sequence>
<reference evidence="1" key="1">
    <citation type="submission" date="2020-05" db="EMBL/GenBank/DDBJ databases">
        <title>Large-scale comparative analyses of tick genomes elucidate their genetic diversity and vector capacities.</title>
        <authorList>
            <person name="Jia N."/>
            <person name="Wang J."/>
            <person name="Shi W."/>
            <person name="Du L."/>
            <person name="Sun Y."/>
            <person name="Zhan W."/>
            <person name="Jiang J."/>
            <person name="Wang Q."/>
            <person name="Zhang B."/>
            <person name="Ji P."/>
            <person name="Sakyi L.B."/>
            <person name="Cui X."/>
            <person name="Yuan T."/>
            <person name="Jiang B."/>
            <person name="Yang W."/>
            <person name="Lam T.T.-Y."/>
            <person name="Chang Q."/>
            <person name="Ding S."/>
            <person name="Wang X."/>
            <person name="Zhu J."/>
            <person name="Ruan X."/>
            <person name="Zhao L."/>
            <person name="Wei J."/>
            <person name="Que T."/>
            <person name="Du C."/>
            <person name="Cheng J."/>
            <person name="Dai P."/>
            <person name="Han X."/>
            <person name="Huang E."/>
            <person name="Gao Y."/>
            <person name="Liu J."/>
            <person name="Shao H."/>
            <person name="Ye R."/>
            <person name="Li L."/>
            <person name="Wei W."/>
            <person name="Wang X."/>
            <person name="Wang C."/>
            <person name="Yang T."/>
            <person name="Huo Q."/>
            <person name="Li W."/>
            <person name="Guo W."/>
            <person name="Chen H."/>
            <person name="Zhou L."/>
            <person name="Ni X."/>
            <person name="Tian J."/>
            <person name="Zhou Y."/>
            <person name="Sheng Y."/>
            <person name="Liu T."/>
            <person name="Pan Y."/>
            <person name="Xia L."/>
            <person name="Li J."/>
            <person name="Zhao F."/>
            <person name="Cao W."/>
        </authorList>
    </citation>
    <scope>NUCLEOTIDE SEQUENCE</scope>
    <source>
        <strain evidence="1">Hyas-2018</strain>
    </source>
</reference>
<accession>A0ACB7TH35</accession>
<name>A0ACB7TH35_HYAAI</name>
<keyword evidence="2" id="KW-1185">Reference proteome</keyword>
<protein>
    <submittedName>
        <fullName evidence="1">Uncharacterized protein</fullName>
    </submittedName>
</protein>
<dbReference type="EMBL" id="CM023481">
    <property type="protein sequence ID" value="KAH6945426.1"/>
    <property type="molecule type" value="Genomic_DNA"/>
</dbReference>
<proteinExistence type="predicted"/>
<organism evidence="1 2">
    <name type="scientific">Hyalomma asiaticum</name>
    <name type="common">Tick</name>
    <dbReference type="NCBI Taxonomy" id="266040"/>
    <lineage>
        <taxon>Eukaryota</taxon>
        <taxon>Metazoa</taxon>
        <taxon>Ecdysozoa</taxon>
        <taxon>Arthropoda</taxon>
        <taxon>Chelicerata</taxon>
        <taxon>Arachnida</taxon>
        <taxon>Acari</taxon>
        <taxon>Parasitiformes</taxon>
        <taxon>Ixodida</taxon>
        <taxon>Ixodoidea</taxon>
        <taxon>Ixodidae</taxon>
        <taxon>Hyalomminae</taxon>
        <taxon>Hyalomma</taxon>
    </lineage>
</organism>
<dbReference type="Proteomes" id="UP000821845">
    <property type="component" value="Chromosome 1"/>
</dbReference>
<comment type="caution">
    <text evidence="1">The sequence shown here is derived from an EMBL/GenBank/DDBJ whole genome shotgun (WGS) entry which is preliminary data.</text>
</comment>